<gene>
    <name evidence="2" type="ORF">GSOID_T00026561001</name>
</gene>
<proteinExistence type="predicted"/>
<dbReference type="AlphaFoldDB" id="E4Z552"/>
<feature type="compositionally biased region" description="Polar residues" evidence="1">
    <location>
        <begin position="1"/>
        <end position="13"/>
    </location>
</feature>
<feature type="non-terminal residue" evidence="2">
    <location>
        <position position="1"/>
    </location>
</feature>
<name>E4Z552_OIKDI</name>
<accession>E4Z552</accession>
<protein>
    <submittedName>
        <fullName evidence="2">Uncharacterized protein</fullName>
    </submittedName>
</protein>
<dbReference type="EMBL" id="FN657556">
    <property type="protein sequence ID" value="CBY42830.1"/>
    <property type="molecule type" value="Genomic_DNA"/>
</dbReference>
<evidence type="ECO:0000313" key="2">
    <source>
        <dbReference type="EMBL" id="CBY42830.1"/>
    </source>
</evidence>
<organism evidence="2">
    <name type="scientific">Oikopleura dioica</name>
    <name type="common">Tunicate</name>
    <dbReference type="NCBI Taxonomy" id="34765"/>
    <lineage>
        <taxon>Eukaryota</taxon>
        <taxon>Metazoa</taxon>
        <taxon>Chordata</taxon>
        <taxon>Tunicata</taxon>
        <taxon>Appendicularia</taxon>
        <taxon>Copelata</taxon>
        <taxon>Oikopleuridae</taxon>
        <taxon>Oikopleura</taxon>
    </lineage>
</organism>
<dbReference type="Proteomes" id="UP000011014">
    <property type="component" value="Unassembled WGS sequence"/>
</dbReference>
<feature type="region of interest" description="Disordered" evidence="1">
    <location>
        <begin position="1"/>
        <end position="52"/>
    </location>
</feature>
<reference evidence="2" key="1">
    <citation type="journal article" date="2010" name="Science">
        <title>Plasticity of animal genome architecture unmasked by rapid evolution of a pelagic tunicate.</title>
        <authorList>
            <person name="Denoeud F."/>
            <person name="Henriet S."/>
            <person name="Mungpakdee S."/>
            <person name="Aury J.M."/>
            <person name="Da Silva C."/>
            <person name="Brinkmann H."/>
            <person name="Mikhaleva J."/>
            <person name="Olsen L.C."/>
            <person name="Jubin C."/>
            <person name="Canestro C."/>
            <person name="Bouquet J.M."/>
            <person name="Danks G."/>
            <person name="Poulain J."/>
            <person name="Campsteijn C."/>
            <person name="Adamski M."/>
            <person name="Cross I."/>
            <person name="Yadetie F."/>
            <person name="Muffato M."/>
            <person name="Louis A."/>
            <person name="Butcher S."/>
            <person name="Tsagkogeorga G."/>
            <person name="Konrad A."/>
            <person name="Singh S."/>
            <person name="Jensen M.F."/>
            <person name="Cong E.H."/>
            <person name="Eikeseth-Otteraa H."/>
            <person name="Noel B."/>
            <person name="Anthouard V."/>
            <person name="Porcel B.M."/>
            <person name="Kachouri-Lafond R."/>
            <person name="Nishino A."/>
            <person name="Ugolini M."/>
            <person name="Chourrout P."/>
            <person name="Nishida H."/>
            <person name="Aasland R."/>
            <person name="Huzurbazar S."/>
            <person name="Westhof E."/>
            <person name="Delsuc F."/>
            <person name="Lehrach H."/>
            <person name="Reinhardt R."/>
            <person name="Weissenbach J."/>
            <person name="Roy S.W."/>
            <person name="Artiguenave F."/>
            <person name="Postlethwait J.H."/>
            <person name="Manak J.R."/>
            <person name="Thompson E.M."/>
            <person name="Jaillon O."/>
            <person name="Du Pasquier L."/>
            <person name="Boudinot P."/>
            <person name="Liberles D.A."/>
            <person name="Volff J.N."/>
            <person name="Philippe H."/>
            <person name="Lenhard B."/>
            <person name="Roest Crollius H."/>
            <person name="Wincker P."/>
            <person name="Chourrout D."/>
        </authorList>
    </citation>
    <scope>NUCLEOTIDE SEQUENCE [LARGE SCALE GENOMIC DNA]</scope>
</reference>
<evidence type="ECO:0000256" key="1">
    <source>
        <dbReference type="SAM" id="MobiDB-lite"/>
    </source>
</evidence>
<sequence>TFPTWDTKTSGSRTRAKTPKAEVSDSAESLAADLVSSESTASTSLDEHSEKSHTWLASRSLTNFSRLKKTHYPDAAVSCKINSIR</sequence>